<dbReference type="PANTHER" id="PTHR12388">
    <property type="entry name" value="MITOCHONDRIA ASSOCIATED GRANULOCYTE MACROPHAGE CSF SIGNALING MOLECULE"/>
    <property type="match status" value="1"/>
</dbReference>
<keyword evidence="4" id="KW-0999">Mitochondrion inner membrane</keyword>
<dbReference type="GO" id="GO:0005744">
    <property type="term" value="C:TIM23 mitochondrial import inner membrane translocase complex"/>
    <property type="evidence" value="ECO:0007669"/>
    <property type="project" value="InterPro"/>
</dbReference>
<dbReference type="EMBL" id="BLLK01000060">
    <property type="protein sequence ID" value="GFH57924.1"/>
    <property type="molecule type" value="Genomic_DNA"/>
</dbReference>
<evidence type="ECO:0008006" key="11">
    <source>
        <dbReference type="Google" id="ProtNLM"/>
    </source>
</evidence>
<keyword evidence="5" id="KW-0653">Protein transport</keyword>
<gene>
    <name evidence="9" type="ORF">CTEN210_14400</name>
</gene>
<keyword evidence="7" id="KW-0496">Mitochondrion</keyword>
<dbReference type="Gene3D" id="1.10.287.110">
    <property type="entry name" value="DnaJ domain"/>
    <property type="match status" value="1"/>
</dbReference>
<keyword evidence="3" id="KW-0813">Transport</keyword>
<evidence type="ECO:0000256" key="2">
    <source>
        <dbReference type="ARBA" id="ARBA00008817"/>
    </source>
</evidence>
<comment type="similarity">
    <text evidence="2">Belongs to the TIM16/PAM16 family.</text>
</comment>
<evidence type="ECO:0000256" key="1">
    <source>
        <dbReference type="ARBA" id="ARBA00004637"/>
    </source>
</evidence>
<dbReference type="InterPro" id="IPR005341">
    <property type="entry name" value="Tim16"/>
</dbReference>
<keyword evidence="6" id="KW-0811">Translocation</keyword>
<evidence type="ECO:0000256" key="4">
    <source>
        <dbReference type="ARBA" id="ARBA00022792"/>
    </source>
</evidence>
<evidence type="ECO:0000313" key="10">
    <source>
        <dbReference type="Proteomes" id="UP001054902"/>
    </source>
</evidence>
<dbReference type="GO" id="GO:0030150">
    <property type="term" value="P:protein import into mitochondrial matrix"/>
    <property type="evidence" value="ECO:0007669"/>
    <property type="project" value="InterPro"/>
</dbReference>
<dbReference type="InterPro" id="IPR036869">
    <property type="entry name" value="J_dom_sf"/>
</dbReference>
<organism evidence="9 10">
    <name type="scientific">Chaetoceros tenuissimus</name>
    <dbReference type="NCBI Taxonomy" id="426638"/>
    <lineage>
        <taxon>Eukaryota</taxon>
        <taxon>Sar</taxon>
        <taxon>Stramenopiles</taxon>
        <taxon>Ochrophyta</taxon>
        <taxon>Bacillariophyta</taxon>
        <taxon>Coscinodiscophyceae</taxon>
        <taxon>Chaetocerotophycidae</taxon>
        <taxon>Chaetocerotales</taxon>
        <taxon>Chaetocerotaceae</taxon>
        <taxon>Chaetoceros</taxon>
    </lineage>
</organism>
<dbReference type="Pfam" id="PF03656">
    <property type="entry name" value="Pam16"/>
    <property type="match status" value="1"/>
</dbReference>
<comment type="caution">
    <text evidence="9">The sequence shown here is derived from an EMBL/GenBank/DDBJ whole genome shotgun (WGS) entry which is preliminary data.</text>
</comment>
<dbReference type="PANTHER" id="PTHR12388:SF0">
    <property type="entry name" value="MITOCHONDRIAL IMPORT INNER MEMBRANE TRANSLOCASE SUBUNIT TIM16"/>
    <property type="match status" value="1"/>
</dbReference>
<dbReference type="FunFam" id="1.10.287.110:FF:000006">
    <property type="entry name" value="Import inner membrane translocase subunit TIM16"/>
    <property type="match status" value="1"/>
</dbReference>
<accession>A0AAD3D542</accession>
<sequence>MALGPFAKILAQGVLMGVTILARAIPAAYGAALQNAKKGGVDAAKAGEGFMARNKMAVDEALMVLNIEKNEAVTAELVQQQYDKYFEANAVEKGGSFYLQSKIYRAKEQLDEFVKEQQRGKQKETKQ</sequence>
<dbReference type="Proteomes" id="UP001054902">
    <property type="component" value="Unassembled WGS sequence"/>
</dbReference>
<evidence type="ECO:0000256" key="3">
    <source>
        <dbReference type="ARBA" id="ARBA00022448"/>
    </source>
</evidence>
<evidence type="ECO:0000256" key="7">
    <source>
        <dbReference type="ARBA" id="ARBA00023128"/>
    </source>
</evidence>
<dbReference type="AlphaFoldDB" id="A0AAD3D542"/>
<evidence type="ECO:0000256" key="6">
    <source>
        <dbReference type="ARBA" id="ARBA00023010"/>
    </source>
</evidence>
<protein>
    <recommendedName>
        <fullName evidence="11">Mitochondrial import inner membrane translocase subunit TIM16</fullName>
    </recommendedName>
</protein>
<proteinExistence type="inferred from homology"/>
<evidence type="ECO:0000256" key="8">
    <source>
        <dbReference type="ARBA" id="ARBA00023136"/>
    </source>
</evidence>
<evidence type="ECO:0000256" key="5">
    <source>
        <dbReference type="ARBA" id="ARBA00022927"/>
    </source>
</evidence>
<name>A0AAD3D542_9STRA</name>
<reference evidence="9 10" key="1">
    <citation type="journal article" date="2021" name="Sci. Rep.">
        <title>The genome of the diatom Chaetoceros tenuissimus carries an ancient integrated fragment of an extant virus.</title>
        <authorList>
            <person name="Hongo Y."/>
            <person name="Kimura K."/>
            <person name="Takaki Y."/>
            <person name="Yoshida Y."/>
            <person name="Baba S."/>
            <person name="Kobayashi G."/>
            <person name="Nagasaki K."/>
            <person name="Hano T."/>
            <person name="Tomaru Y."/>
        </authorList>
    </citation>
    <scope>NUCLEOTIDE SEQUENCE [LARGE SCALE GENOMIC DNA]</scope>
    <source>
        <strain evidence="9 10">NIES-3715</strain>
    </source>
</reference>
<comment type="subcellular location">
    <subcellularLocation>
        <location evidence="1">Mitochondrion inner membrane</location>
        <topology evidence="1">Peripheral membrane protein</topology>
    </subcellularLocation>
</comment>
<keyword evidence="8" id="KW-0472">Membrane</keyword>
<keyword evidence="10" id="KW-1185">Reference proteome</keyword>
<evidence type="ECO:0000313" key="9">
    <source>
        <dbReference type="EMBL" id="GFH57924.1"/>
    </source>
</evidence>